<dbReference type="InterPro" id="IPR056772">
    <property type="entry name" value="RecA-like_ORC2"/>
</dbReference>
<feature type="compositionally biased region" description="Basic residues" evidence="7">
    <location>
        <begin position="78"/>
        <end position="92"/>
    </location>
</feature>
<feature type="domain" description="Origin recognition complex subunit 2 RecA-like" evidence="8">
    <location>
        <begin position="138"/>
        <end position="294"/>
    </location>
</feature>
<evidence type="ECO:0000259" key="9">
    <source>
        <dbReference type="Pfam" id="PF24882"/>
    </source>
</evidence>
<evidence type="ECO:0000256" key="5">
    <source>
        <dbReference type="ARBA" id="ARBA00023242"/>
    </source>
</evidence>
<feature type="domain" description="Origin recognition complex subunit 2 winged-helix" evidence="9">
    <location>
        <begin position="357"/>
        <end position="409"/>
    </location>
</feature>
<dbReference type="GO" id="GO:0005664">
    <property type="term" value="C:nuclear origin of replication recognition complex"/>
    <property type="evidence" value="ECO:0007669"/>
    <property type="project" value="UniProtKB-UniRule"/>
</dbReference>
<name>A0ABD6EB09_9BILA</name>
<dbReference type="GO" id="GO:0006260">
    <property type="term" value="P:DNA replication"/>
    <property type="evidence" value="ECO:0007669"/>
    <property type="project" value="UniProtKB-UniRule"/>
</dbReference>
<feature type="region of interest" description="Disordered" evidence="7">
    <location>
        <begin position="1"/>
        <end position="45"/>
    </location>
</feature>
<dbReference type="InterPro" id="IPR056773">
    <property type="entry name" value="WHD_ORC2"/>
</dbReference>
<organism evidence="10 11">
    <name type="scientific">Gnathostoma spinigerum</name>
    <dbReference type="NCBI Taxonomy" id="75299"/>
    <lineage>
        <taxon>Eukaryota</taxon>
        <taxon>Metazoa</taxon>
        <taxon>Ecdysozoa</taxon>
        <taxon>Nematoda</taxon>
        <taxon>Chromadorea</taxon>
        <taxon>Rhabditida</taxon>
        <taxon>Spirurina</taxon>
        <taxon>Gnathostomatomorpha</taxon>
        <taxon>Gnathostomatoidea</taxon>
        <taxon>Gnathostomatidae</taxon>
        <taxon>Gnathostoma</taxon>
    </lineage>
</organism>
<evidence type="ECO:0000256" key="1">
    <source>
        <dbReference type="ARBA" id="ARBA00004123"/>
    </source>
</evidence>
<sequence>MNSRQRFTAQIPRNSPSKQGRHVRNANHSLAKNCEAPENDTTQAEESCEEASSMQFEAFSEELENVQNSLVENYFSRGKTKPKGNGQQRRRTVNTIDEDNSDIENTKPRMNIECNLENLREWFEVVDSYLPDNVKTQNKNLKNEFPKWMNYLLAGFNVMLYGVGSKRRLLDDFCKEILCDYSYIVVDGFQPSVNARTILQSLESRFALKTHKKCRSIVEWASLLSDSLFKHNQDVVLVLNNIDGIGLREKIQQQALAELAKGRNIFIIASIDHVNATLLWNQPMLNAFRFIWVNADTMLTYSVELLASDSKLLGLSAKTAGTTHSVTSIDVVWQSLTTNSRMILYKLAKLFYSTRQPIEFFQLFRCVRDDFLVSSDIALRQQLIEFHDHRLINKERLQDGNEYIRMTVDEKVMRAFLQEKNMLLSDEE</sequence>
<dbReference type="GO" id="GO:0003688">
    <property type="term" value="F:DNA replication origin binding"/>
    <property type="evidence" value="ECO:0007669"/>
    <property type="project" value="UniProtKB-UniRule"/>
</dbReference>
<proteinExistence type="inferred from homology"/>
<dbReference type="EMBL" id="JBGFUD010001508">
    <property type="protein sequence ID" value="MFH4976381.1"/>
    <property type="molecule type" value="Genomic_DNA"/>
</dbReference>
<accession>A0ABD6EB09</accession>
<comment type="function">
    <text evidence="6">Component of the origin recognition complex (ORC) that binds origins of replication. DNA-binding is ATP-dependent. ORC is required to assemble the pre-replication complex necessary to initiate DNA replication.</text>
</comment>
<evidence type="ECO:0000256" key="4">
    <source>
        <dbReference type="ARBA" id="ARBA00022705"/>
    </source>
</evidence>
<comment type="subunit">
    <text evidence="6">Component of the origin recognition complex (ORC).</text>
</comment>
<evidence type="ECO:0000256" key="3">
    <source>
        <dbReference type="ARBA" id="ARBA00019080"/>
    </source>
</evidence>
<evidence type="ECO:0000313" key="11">
    <source>
        <dbReference type="Proteomes" id="UP001608902"/>
    </source>
</evidence>
<comment type="subcellular location">
    <subcellularLocation>
        <location evidence="1 6">Nucleus</location>
    </subcellularLocation>
</comment>
<feature type="region of interest" description="Disordered" evidence="7">
    <location>
        <begin position="76"/>
        <end position="104"/>
    </location>
</feature>
<reference evidence="10 11" key="1">
    <citation type="submission" date="2024-08" db="EMBL/GenBank/DDBJ databases">
        <title>Gnathostoma spinigerum genome.</title>
        <authorList>
            <person name="Gonzalez-Bertolin B."/>
            <person name="Monzon S."/>
            <person name="Zaballos A."/>
            <person name="Jimenez P."/>
            <person name="Dekumyoy P."/>
            <person name="Varona S."/>
            <person name="Cuesta I."/>
            <person name="Sumanam S."/>
            <person name="Adisakwattana P."/>
            <person name="Gasser R.B."/>
            <person name="Hernandez-Gonzalez A."/>
            <person name="Young N.D."/>
            <person name="Perteguer M.J."/>
        </authorList>
    </citation>
    <scope>NUCLEOTIDE SEQUENCE [LARGE SCALE GENOMIC DNA]</scope>
    <source>
        <strain evidence="10">AL3</strain>
        <tissue evidence="10">Liver</tissue>
    </source>
</reference>
<gene>
    <name evidence="10" type="ORF">AB6A40_003090</name>
</gene>
<dbReference type="Proteomes" id="UP001608902">
    <property type="component" value="Unassembled WGS sequence"/>
</dbReference>
<evidence type="ECO:0000256" key="7">
    <source>
        <dbReference type="SAM" id="MobiDB-lite"/>
    </source>
</evidence>
<evidence type="ECO:0000256" key="2">
    <source>
        <dbReference type="ARBA" id="ARBA00007421"/>
    </source>
</evidence>
<dbReference type="InterPro" id="IPR007220">
    <property type="entry name" value="ORC2"/>
</dbReference>
<dbReference type="AlphaFoldDB" id="A0ABD6EB09"/>
<evidence type="ECO:0000313" key="10">
    <source>
        <dbReference type="EMBL" id="MFH4976381.1"/>
    </source>
</evidence>
<evidence type="ECO:0000256" key="6">
    <source>
        <dbReference type="RuleBase" id="RU368084"/>
    </source>
</evidence>
<dbReference type="PANTHER" id="PTHR14052">
    <property type="entry name" value="ORIGIN RECOGNITION COMPLEX SUBUNIT 2"/>
    <property type="match status" value="1"/>
</dbReference>
<dbReference type="PANTHER" id="PTHR14052:SF0">
    <property type="entry name" value="ORIGIN RECOGNITION COMPLEX SUBUNIT 2"/>
    <property type="match status" value="1"/>
</dbReference>
<evidence type="ECO:0000259" key="8">
    <source>
        <dbReference type="Pfam" id="PF04084"/>
    </source>
</evidence>
<feature type="compositionally biased region" description="Polar residues" evidence="7">
    <location>
        <begin position="1"/>
        <end position="18"/>
    </location>
</feature>
<comment type="caution">
    <text evidence="10">The sequence shown here is derived from an EMBL/GenBank/DDBJ whole genome shotgun (WGS) entry which is preliminary data.</text>
</comment>
<dbReference type="Pfam" id="PF24882">
    <property type="entry name" value="WHD_ORC2"/>
    <property type="match status" value="1"/>
</dbReference>
<keyword evidence="4 6" id="KW-0235">DNA replication</keyword>
<comment type="similarity">
    <text evidence="2 6">Belongs to the ORC2 family.</text>
</comment>
<dbReference type="Pfam" id="PF04084">
    <property type="entry name" value="RecA-like_ORC2"/>
    <property type="match status" value="1"/>
</dbReference>
<protein>
    <recommendedName>
        <fullName evidence="3 6">Origin recognition complex subunit 2</fullName>
    </recommendedName>
</protein>
<keyword evidence="11" id="KW-1185">Reference proteome</keyword>
<keyword evidence="5 6" id="KW-0539">Nucleus</keyword>